<keyword evidence="1" id="KW-1133">Transmembrane helix</keyword>
<keyword evidence="3" id="KW-1185">Reference proteome</keyword>
<evidence type="ECO:0000313" key="3">
    <source>
        <dbReference type="Proteomes" id="UP000583387"/>
    </source>
</evidence>
<dbReference type="AlphaFoldDB" id="A0A7U7ENK0"/>
<evidence type="ECO:0008006" key="4">
    <source>
        <dbReference type="Google" id="ProtNLM"/>
    </source>
</evidence>
<comment type="caution">
    <text evidence="2">The sequence shown here is derived from an EMBL/GenBank/DDBJ whole genome shotgun (WGS) entry which is preliminary data.</text>
</comment>
<proteinExistence type="predicted"/>
<organism evidence="2 3">
    <name type="scientific">Zestomonas carbonaria</name>
    <dbReference type="NCBI Taxonomy" id="2762745"/>
    <lineage>
        <taxon>Bacteria</taxon>
        <taxon>Pseudomonadati</taxon>
        <taxon>Pseudomonadota</taxon>
        <taxon>Gammaproteobacteria</taxon>
        <taxon>Pseudomonadales</taxon>
        <taxon>Pseudomonadaceae</taxon>
        <taxon>Zestomonas</taxon>
    </lineage>
</organism>
<sequence length="154" mass="17455">MLIGILLVLTWLVLLIRYPAKALPISGAALIGLMLVGSWLYWQDLRERRHLAHLELRIAYAPDRCSADRPLALDLKNGSRVPLQELRFEVAAYRPGDTVNLARNLYDAPRYRGPGELLPGETWHDCLPLPTLRPGYRPATLEFRAERLQGSFAD</sequence>
<evidence type="ECO:0000256" key="1">
    <source>
        <dbReference type="SAM" id="Phobius"/>
    </source>
</evidence>
<dbReference type="Proteomes" id="UP000583387">
    <property type="component" value="Unassembled WGS sequence"/>
</dbReference>
<gene>
    <name evidence="2" type="ORF">PSEWESI4_02074</name>
</gene>
<keyword evidence="1" id="KW-0812">Transmembrane</keyword>
<accession>A0A7U7ENK0</accession>
<feature type="transmembrane region" description="Helical" evidence="1">
    <location>
        <begin position="25"/>
        <end position="42"/>
    </location>
</feature>
<evidence type="ECO:0000313" key="2">
    <source>
        <dbReference type="EMBL" id="CAD5107797.1"/>
    </source>
</evidence>
<reference evidence="2 3" key="1">
    <citation type="submission" date="2020-08" db="EMBL/GenBank/DDBJ databases">
        <authorList>
            <person name="Criscuolo A."/>
        </authorList>
    </citation>
    <scope>NUCLEOTIDE SEQUENCE [LARGE SCALE GENOMIC DNA]</scope>
    <source>
        <strain evidence="2">CIP111764</strain>
    </source>
</reference>
<dbReference type="RefSeq" id="WP_187671136.1">
    <property type="nucleotide sequence ID" value="NZ_CAJFCI010000040.1"/>
</dbReference>
<protein>
    <recommendedName>
        <fullName evidence="4">Multidrug transporter</fullName>
    </recommendedName>
</protein>
<keyword evidence="1" id="KW-0472">Membrane</keyword>
<name>A0A7U7ENK0_9GAMM</name>
<dbReference type="EMBL" id="CAJFCI010000040">
    <property type="protein sequence ID" value="CAD5107797.1"/>
    <property type="molecule type" value="Genomic_DNA"/>
</dbReference>